<evidence type="ECO:0000313" key="7">
    <source>
        <dbReference type="EMBL" id="OGY17472.1"/>
    </source>
</evidence>
<comment type="subcellular location">
    <subcellularLocation>
        <location evidence="1">Cell membrane</location>
    </subcellularLocation>
</comment>
<keyword evidence="2" id="KW-1003">Cell membrane</keyword>
<dbReference type="SUPFAM" id="SSF53448">
    <property type="entry name" value="Nucleotide-diphospho-sugar transferases"/>
    <property type="match status" value="1"/>
</dbReference>
<dbReference type="GO" id="GO:0005886">
    <property type="term" value="C:plasma membrane"/>
    <property type="evidence" value="ECO:0007669"/>
    <property type="project" value="UniProtKB-SubCell"/>
</dbReference>
<dbReference type="Pfam" id="PF00535">
    <property type="entry name" value="Glycos_transf_2"/>
    <property type="match status" value="1"/>
</dbReference>
<dbReference type="Proteomes" id="UP000177324">
    <property type="component" value="Unassembled WGS sequence"/>
</dbReference>
<evidence type="ECO:0000256" key="2">
    <source>
        <dbReference type="ARBA" id="ARBA00022475"/>
    </source>
</evidence>
<dbReference type="GO" id="GO:0016757">
    <property type="term" value="F:glycosyltransferase activity"/>
    <property type="evidence" value="ECO:0007669"/>
    <property type="project" value="UniProtKB-KW"/>
</dbReference>
<keyword evidence="5" id="KW-0472">Membrane</keyword>
<evidence type="ECO:0000313" key="8">
    <source>
        <dbReference type="Proteomes" id="UP000177324"/>
    </source>
</evidence>
<dbReference type="STRING" id="1797589.A2784_03625"/>
<keyword evidence="3" id="KW-0328">Glycosyltransferase</keyword>
<evidence type="ECO:0000256" key="5">
    <source>
        <dbReference type="ARBA" id="ARBA00023136"/>
    </source>
</evidence>
<evidence type="ECO:0000256" key="1">
    <source>
        <dbReference type="ARBA" id="ARBA00004236"/>
    </source>
</evidence>
<evidence type="ECO:0000259" key="6">
    <source>
        <dbReference type="Pfam" id="PF00535"/>
    </source>
</evidence>
<accession>A0A1G1VQ00</accession>
<dbReference type="AlphaFoldDB" id="A0A1G1VQ00"/>
<sequence>MKVSVVVPARNERDRIGLLLESLLHQTKPPLEIIVVDNGSTDGTAEVARSYGVKVITEPVVGVAWARNTGAAKASGDILVFVDADCVAGDDYIELIMNCFLQDPKLDVCAGAYEYRDGGRIIRWLTGPGQYLGRVMRLIKLVFGVQFFLGGNVAIKRRVFEEVRGWNENEKMRDIEHGMEDVELALRLQGRGYRMSFRPELAVVSSWRRVKRSPQVSVMRVLRLLKYLYEYRR</sequence>
<name>A0A1G1VQ00_9BACT</name>
<dbReference type="PANTHER" id="PTHR43646">
    <property type="entry name" value="GLYCOSYLTRANSFERASE"/>
    <property type="match status" value="1"/>
</dbReference>
<gene>
    <name evidence="7" type="ORF">A2784_03625</name>
</gene>
<dbReference type="Gene3D" id="3.90.550.10">
    <property type="entry name" value="Spore Coat Polysaccharide Biosynthesis Protein SpsA, Chain A"/>
    <property type="match status" value="1"/>
</dbReference>
<keyword evidence="4" id="KW-0808">Transferase</keyword>
<dbReference type="InterPro" id="IPR029044">
    <property type="entry name" value="Nucleotide-diphossugar_trans"/>
</dbReference>
<dbReference type="EMBL" id="MHCH01000024">
    <property type="protein sequence ID" value="OGY17472.1"/>
    <property type="molecule type" value="Genomic_DNA"/>
</dbReference>
<proteinExistence type="predicted"/>
<reference evidence="7 8" key="1">
    <citation type="journal article" date="2016" name="Nat. Commun.">
        <title>Thousands of microbial genomes shed light on interconnected biogeochemical processes in an aquifer system.</title>
        <authorList>
            <person name="Anantharaman K."/>
            <person name="Brown C.T."/>
            <person name="Hug L.A."/>
            <person name="Sharon I."/>
            <person name="Castelle C.J."/>
            <person name="Probst A.J."/>
            <person name="Thomas B.C."/>
            <person name="Singh A."/>
            <person name="Wilkins M.J."/>
            <person name="Karaoz U."/>
            <person name="Brodie E.L."/>
            <person name="Williams K.H."/>
            <person name="Hubbard S.S."/>
            <person name="Banfield J.F."/>
        </authorList>
    </citation>
    <scope>NUCLEOTIDE SEQUENCE [LARGE SCALE GENOMIC DNA]</scope>
</reference>
<evidence type="ECO:0000256" key="4">
    <source>
        <dbReference type="ARBA" id="ARBA00022679"/>
    </source>
</evidence>
<organism evidence="7 8">
    <name type="scientific">Candidatus Chisholmbacteria bacterium RIFCSPHIGHO2_01_FULL_48_12</name>
    <dbReference type="NCBI Taxonomy" id="1797589"/>
    <lineage>
        <taxon>Bacteria</taxon>
        <taxon>Candidatus Chisholmiibacteriota</taxon>
    </lineage>
</organism>
<dbReference type="InterPro" id="IPR001173">
    <property type="entry name" value="Glyco_trans_2-like"/>
</dbReference>
<comment type="caution">
    <text evidence="7">The sequence shown here is derived from an EMBL/GenBank/DDBJ whole genome shotgun (WGS) entry which is preliminary data.</text>
</comment>
<dbReference type="PANTHER" id="PTHR43646:SF2">
    <property type="entry name" value="GLYCOSYLTRANSFERASE 2-LIKE DOMAIN-CONTAINING PROTEIN"/>
    <property type="match status" value="1"/>
</dbReference>
<evidence type="ECO:0000256" key="3">
    <source>
        <dbReference type="ARBA" id="ARBA00022676"/>
    </source>
</evidence>
<feature type="domain" description="Glycosyltransferase 2-like" evidence="6">
    <location>
        <begin position="4"/>
        <end position="163"/>
    </location>
</feature>
<protein>
    <recommendedName>
        <fullName evidence="6">Glycosyltransferase 2-like domain-containing protein</fullName>
    </recommendedName>
</protein>